<dbReference type="OrthoDB" id="10252017at2759"/>
<keyword evidence="2" id="KW-1133">Transmembrane helix</keyword>
<proteinExistence type="predicted"/>
<evidence type="ECO:0000256" key="1">
    <source>
        <dbReference type="ARBA" id="ARBA00022536"/>
    </source>
</evidence>
<keyword evidence="2" id="KW-0472">Membrane</keyword>
<feature type="domain" description="EGF-like" evidence="3">
    <location>
        <begin position="37"/>
        <end position="65"/>
    </location>
</feature>
<protein>
    <recommendedName>
        <fullName evidence="3">EGF-like domain-containing protein</fullName>
    </recommendedName>
</protein>
<dbReference type="GO" id="GO:0005044">
    <property type="term" value="F:scavenger receptor activity"/>
    <property type="evidence" value="ECO:0007669"/>
    <property type="project" value="InterPro"/>
</dbReference>
<dbReference type="VEuPathDB" id="VectorBase:BGLAX_050466"/>
<evidence type="ECO:0000313" key="4">
    <source>
        <dbReference type="EnsemblMetazoa" id="BGLB035436-PA"/>
    </source>
</evidence>
<dbReference type="VEuPathDB" id="VectorBase:BGLB035436"/>
<evidence type="ECO:0000256" key="2">
    <source>
        <dbReference type="SAM" id="Phobius"/>
    </source>
</evidence>
<dbReference type="AlphaFoldDB" id="A0A2C9LVD0"/>
<dbReference type="InterPro" id="IPR000742">
    <property type="entry name" value="EGF"/>
</dbReference>
<dbReference type="InterPro" id="IPR002049">
    <property type="entry name" value="LE_dom"/>
</dbReference>
<evidence type="ECO:0000259" key="3">
    <source>
        <dbReference type="SMART" id="SM00181"/>
    </source>
</evidence>
<dbReference type="EnsemblMetazoa" id="BGLB035436-RA">
    <property type="protein sequence ID" value="BGLB035436-PA"/>
    <property type="gene ID" value="BGLB035436"/>
</dbReference>
<feature type="transmembrane region" description="Helical" evidence="2">
    <location>
        <begin position="12"/>
        <end position="31"/>
    </location>
</feature>
<dbReference type="KEGG" id="bgt:106067283"/>
<feature type="transmembrane region" description="Helical" evidence="2">
    <location>
        <begin position="220"/>
        <end position="243"/>
    </location>
</feature>
<dbReference type="PANTHER" id="PTHR24043:SF8">
    <property type="entry name" value="EGF-LIKE DOMAIN-CONTAINING PROTEIN"/>
    <property type="match status" value="1"/>
</dbReference>
<feature type="domain" description="EGF-like" evidence="3">
    <location>
        <begin position="80"/>
        <end position="112"/>
    </location>
</feature>
<name>A0A2C9LVD0_BIOGL</name>
<feature type="domain" description="EGF-like" evidence="3">
    <location>
        <begin position="170"/>
        <end position="203"/>
    </location>
</feature>
<dbReference type="PANTHER" id="PTHR24043">
    <property type="entry name" value="SCAVENGER RECEPTOR CLASS F"/>
    <property type="match status" value="1"/>
</dbReference>
<keyword evidence="2" id="KW-0812">Transmembrane</keyword>
<dbReference type="SMART" id="SM00181">
    <property type="entry name" value="EGF"/>
    <property type="match status" value="4"/>
</dbReference>
<feature type="domain" description="EGF-like" evidence="3">
    <location>
        <begin position="127"/>
        <end position="159"/>
    </location>
</feature>
<gene>
    <name evidence="4" type="primary">106067283</name>
</gene>
<accession>A0A2C9LVD0</accession>
<keyword evidence="1" id="KW-0245">EGF-like domain</keyword>
<organism evidence="4 5">
    <name type="scientific">Biomphalaria glabrata</name>
    <name type="common">Bloodfluke planorb</name>
    <name type="synonym">Freshwater snail</name>
    <dbReference type="NCBI Taxonomy" id="6526"/>
    <lineage>
        <taxon>Eukaryota</taxon>
        <taxon>Metazoa</taxon>
        <taxon>Spiralia</taxon>
        <taxon>Lophotrochozoa</taxon>
        <taxon>Mollusca</taxon>
        <taxon>Gastropoda</taxon>
        <taxon>Heterobranchia</taxon>
        <taxon>Euthyneura</taxon>
        <taxon>Panpulmonata</taxon>
        <taxon>Hygrophila</taxon>
        <taxon>Lymnaeoidea</taxon>
        <taxon>Planorbidae</taxon>
        <taxon>Biomphalaria</taxon>
    </lineage>
</organism>
<dbReference type="RefSeq" id="XP_013081906.2">
    <property type="nucleotide sequence ID" value="XM_013226452.2"/>
</dbReference>
<dbReference type="InterPro" id="IPR009030">
    <property type="entry name" value="Growth_fac_rcpt_cys_sf"/>
</dbReference>
<sequence>MKVFFSGYYMVFRLNWFYFGITLGMCEYGYYGKCYNQCLTNCKSCYSDSCVCLLCKSGYVGQYCTETCRKGMWGEQCKNYCSPNCDSNKRCNVTTGDCLGDCRAGFYGPKCETKCKIGTWGKNCLSNCSPNCDSNQSCDILTGDCLGACKAGYLGPQCQALCPPGLYGLDCQDNCSENCLHPCDSTDGHCSPCRPGYEGESCQKAVPLRRKEETSNSFNFVHFGIGVASLAVAVAIVFGILVLRRSLLRRRRKRVCNIYNQPDVISSDMNQYVNNQNQSELEEHPYQN</sequence>
<dbReference type="SUPFAM" id="SSF57184">
    <property type="entry name" value="Growth factor receptor domain"/>
    <property type="match status" value="1"/>
</dbReference>
<evidence type="ECO:0000313" key="5">
    <source>
        <dbReference type="Proteomes" id="UP000076420"/>
    </source>
</evidence>
<dbReference type="Gene3D" id="2.170.300.10">
    <property type="entry name" value="Tie2 ligand-binding domain superfamily"/>
    <property type="match status" value="1"/>
</dbReference>
<dbReference type="Proteomes" id="UP000076420">
    <property type="component" value="Unassembled WGS sequence"/>
</dbReference>
<dbReference type="InterPro" id="IPR042635">
    <property type="entry name" value="MEGF10/SREC1/2-like"/>
</dbReference>
<dbReference type="Pfam" id="PF00053">
    <property type="entry name" value="EGF_laminin"/>
    <property type="match status" value="2"/>
</dbReference>
<reference evidence="4" key="1">
    <citation type="submission" date="2020-05" db="UniProtKB">
        <authorList>
            <consortium name="EnsemblMetazoa"/>
        </authorList>
    </citation>
    <scope>IDENTIFICATION</scope>
    <source>
        <strain evidence="4">BB02</strain>
    </source>
</reference>